<gene>
    <name evidence="2" type="ORF">HHU12_27880</name>
</gene>
<evidence type="ECO:0000313" key="3">
    <source>
        <dbReference type="Proteomes" id="UP000576082"/>
    </source>
</evidence>
<dbReference type="EMBL" id="JABANE010000116">
    <property type="protein sequence ID" value="NME71817.1"/>
    <property type="molecule type" value="Genomic_DNA"/>
</dbReference>
<dbReference type="RefSeq" id="WP_169660022.1">
    <property type="nucleotide sequence ID" value="NZ_JABANE010000116.1"/>
</dbReference>
<proteinExistence type="predicted"/>
<dbReference type="Pfam" id="PF00027">
    <property type="entry name" value="cNMP_binding"/>
    <property type="match status" value="1"/>
</dbReference>
<feature type="domain" description="Cyclic nucleotide-binding" evidence="1">
    <location>
        <begin position="38"/>
        <end position="122"/>
    </location>
</feature>
<dbReference type="InterPro" id="IPR000595">
    <property type="entry name" value="cNMP-bd_dom"/>
</dbReference>
<reference evidence="2 3" key="1">
    <citation type="submission" date="2020-04" db="EMBL/GenBank/DDBJ databases">
        <title>Flammeovirga sp. SR4, a novel species isolated from seawater.</title>
        <authorList>
            <person name="Wang X."/>
        </authorList>
    </citation>
    <scope>NUCLEOTIDE SEQUENCE [LARGE SCALE GENOMIC DNA]</scope>
    <source>
        <strain evidence="2 3">ATCC 23126</strain>
    </source>
</reference>
<name>A0A7X9XCH6_9BACT</name>
<dbReference type="SUPFAM" id="SSF51206">
    <property type="entry name" value="cAMP-binding domain-like"/>
    <property type="match status" value="1"/>
</dbReference>
<dbReference type="InterPro" id="IPR018490">
    <property type="entry name" value="cNMP-bd_dom_sf"/>
</dbReference>
<evidence type="ECO:0000259" key="1">
    <source>
        <dbReference type="Pfam" id="PF00027"/>
    </source>
</evidence>
<accession>A0A7X9XCH6</accession>
<organism evidence="2 3">
    <name type="scientific">Flammeovirga aprica JL-4</name>
    <dbReference type="NCBI Taxonomy" id="694437"/>
    <lineage>
        <taxon>Bacteria</taxon>
        <taxon>Pseudomonadati</taxon>
        <taxon>Bacteroidota</taxon>
        <taxon>Cytophagia</taxon>
        <taxon>Cytophagales</taxon>
        <taxon>Flammeovirgaceae</taxon>
        <taxon>Flammeovirga</taxon>
    </lineage>
</organism>
<dbReference type="AlphaFoldDB" id="A0A7X9XCH6"/>
<dbReference type="Proteomes" id="UP000576082">
    <property type="component" value="Unassembled WGS sequence"/>
</dbReference>
<evidence type="ECO:0000313" key="2">
    <source>
        <dbReference type="EMBL" id="NME71817.1"/>
    </source>
</evidence>
<dbReference type="Gene3D" id="2.60.120.10">
    <property type="entry name" value="Jelly Rolls"/>
    <property type="match status" value="1"/>
</dbReference>
<dbReference type="InterPro" id="IPR014710">
    <property type="entry name" value="RmlC-like_jellyroll"/>
</dbReference>
<keyword evidence="3" id="KW-1185">Reference proteome</keyword>
<dbReference type="CDD" id="cd00038">
    <property type="entry name" value="CAP_ED"/>
    <property type="match status" value="1"/>
</dbReference>
<protein>
    <submittedName>
        <fullName evidence="2">Crp/Fnr family transcriptional regulator</fullName>
    </submittedName>
</protein>
<comment type="caution">
    <text evidence="2">The sequence shown here is derived from an EMBL/GenBank/DDBJ whole genome shotgun (WGS) entry which is preliminary data.</text>
</comment>
<sequence>MKNIEVENTIRAYLKHVFTSNTAFENVVQLLSSKAELIQYPKKTLLTSAGDHHQYIYILRSGFIRRYTLVDGKEITLEFAQEKELFTTMFSIVTQQASRDFIETIEASTVVLFDLSHLKNAYEVSSEIPRVGNFLRDQFFLQLENRVLSLQISSAKERYSNLEKTPPQIIQRASLGQIASYLGITQETLSRIRARRG</sequence>